<dbReference type="PANTHER" id="PTHR43479:SF11">
    <property type="entry name" value="ACREF_ENVCD OPERON REPRESSOR-RELATED"/>
    <property type="match status" value="1"/>
</dbReference>
<dbReference type="Gene3D" id="1.10.10.60">
    <property type="entry name" value="Homeodomain-like"/>
    <property type="match status" value="1"/>
</dbReference>
<dbReference type="RefSeq" id="WP_204815921.1">
    <property type="nucleotide sequence ID" value="NZ_JANHOF010000001.1"/>
</dbReference>
<feature type="domain" description="HTH tetR-type" evidence="3">
    <location>
        <begin position="1"/>
        <end position="60"/>
    </location>
</feature>
<dbReference type="PANTHER" id="PTHR43479">
    <property type="entry name" value="ACREF/ENVCD OPERON REPRESSOR-RELATED"/>
    <property type="match status" value="1"/>
</dbReference>
<feature type="DNA-binding region" description="H-T-H motif" evidence="2">
    <location>
        <begin position="23"/>
        <end position="42"/>
    </location>
</feature>
<dbReference type="InterPro" id="IPR036271">
    <property type="entry name" value="Tet_transcr_reg_TetR-rel_C_sf"/>
</dbReference>
<dbReference type="InterPro" id="IPR041490">
    <property type="entry name" value="KstR2_TetR_C"/>
</dbReference>
<keyword evidence="5" id="KW-1185">Reference proteome</keyword>
<dbReference type="PRINTS" id="PR00455">
    <property type="entry name" value="HTHTETR"/>
</dbReference>
<dbReference type="Gene3D" id="1.10.357.10">
    <property type="entry name" value="Tetracycline Repressor, domain 2"/>
    <property type="match status" value="1"/>
</dbReference>
<evidence type="ECO:0000256" key="2">
    <source>
        <dbReference type="PROSITE-ProRule" id="PRU00335"/>
    </source>
</evidence>
<dbReference type="EMBL" id="JBHLVF010000041">
    <property type="protein sequence ID" value="MFC0394751.1"/>
    <property type="molecule type" value="Genomic_DNA"/>
</dbReference>
<accession>A0ABV6JG25</accession>
<dbReference type="SUPFAM" id="SSF48498">
    <property type="entry name" value="Tetracyclin repressor-like, C-terminal domain"/>
    <property type="match status" value="1"/>
</dbReference>
<dbReference type="InterPro" id="IPR023772">
    <property type="entry name" value="DNA-bd_HTH_TetR-type_CS"/>
</dbReference>
<protein>
    <submittedName>
        <fullName evidence="4">TetR/AcrR family transcriptional regulator</fullName>
    </submittedName>
</protein>
<reference evidence="4 5" key="1">
    <citation type="submission" date="2024-09" db="EMBL/GenBank/DDBJ databases">
        <authorList>
            <person name="Sun Q."/>
            <person name="Mori K."/>
        </authorList>
    </citation>
    <scope>NUCLEOTIDE SEQUENCE [LARGE SCALE GENOMIC DNA]</scope>
    <source>
        <strain evidence="4 5">CCM 4839</strain>
    </source>
</reference>
<organism evidence="4 5">
    <name type="scientific">Paenibacillus mendelii</name>
    <dbReference type="NCBI Taxonomy" id="206163"/>
    <lineage>
        <taxon>Bacteria</taxon>
        <taxon>Bacillati</taxon>
        <taxon>Bacillota</taxon>
        <taxon>Bacilli</taxon>
        <taxon>Bacillales</taxon>
        <taxon>Paenibacillaceae</taxon>
        <taxon>Paenibacillus</taxon>
    </lineage>
</organism>
<dbReference type="PROSITE" id="PS50977">
    <property type="entry name" value="HTH_TETR_2"/>
    <property type="match status" value="1"/>
</dbReference>
<evidence type="ECO:0000313" key="5">
    <source>
        <dbReference type="Proteomes" id="UP001589818"/>
    </source>
</evidence>
<dbReference type="InterPro" id="IPR001647">
    <property type="entry name" value="HTH_TetR"/>
</dbReference>
<dbReference type="InterPro" id="IPR050624">
    <property type="entry name" value="HTH-type_Tx_Regulator"/>
</dbReference>
<dbReference type="Pfam" id="PF17932">
    <property type="entry name" value="TetR_C_24"/>
    <property type="match status" value="1"/>
</dbReference>
<evidence type="ECO:0000313" key="4">
    <source>
        <dbReference type="EMBL" id="MFC0394751.1"/>
    </source>
</evidence>
<dbReference type="SUPFAM" id="SSF46689">
    <property type="entry name" value="Homeodomain-like"/>
    <property type="match status" value="1"/>
</dbReference>
<dbReference type="Pfam" id="PF00440">
    <property type="entry name" value="TetR_N"/>
    <property type="match status" value="1"/>
</dbReference>
<dbReference type="PROSITE" id="PS01081">
    <property type="entry name" value="HTH_TETR_1"/>
    <property type="match status" value="1"/>
</dbReference>
<keyword evidence="1 2" id="KW-0238">DNA-binding</keyword>
<evidence type="ECO:0000256" key="1">
    <source>
        <dbReference type="ARBA" id="ARBA00023125"/>
    </source>
</evidence>
<gene>
    <name evidence="4" type="ORF">ACFFJ8_25740</name>
</gene>
<comment type="caution">
    <text evidence="4">The sequence shown here is derived from an EMBL/GenBank/DDBJ whole genome shotgun (WGS) entry which is preliminary data.</text>
</comment>
<dbReference type="InterPro" id="IPR009057">
    <property type="entry name" value="Homeodomain-like_sf"/>
</dbReference>
<proteinExistence type="predicted"/>
<evidence type="ECO:0000259" key="3">
    <source>
        <dbReference type="PROSITE" id="PS50977"/>
    </source>
</evidence>
<name>A0ABV6JG25_9BACL</name>
<sequence>MSKDKIIAAAIHVFSEHGYHRASMDEIALSAQVAKGTLYYHFPGKAQLFKTIVMDGFQEISDRIRSVMESDLTLEEQIQRIITHNLDLFLESRGFAHIVFNELSNGIEQDVLEELKGLKEGYIDFLAGVLEEGCKDGVLRSINCRLAAAGIVGLLDSSCNYYISHPDALNRDDLEQFLYTIITTGLFKINV</sequence>
<dbReference type="Proteomes" id="UP001589818">
    <property type="component" value="Unassembled WGS sequence"/>
</dbReference>